<accession>T1I4G7</accession>
<dbReference type="OMA" id="MYREAMT"/>
<dbReference type="HOGENOM" id="CLU_249054_0_0_1"/>
<dbReference type="eggNOG" id="ENOG502SEK7">
    <property type="taxonomic scope" value="Eukaryota"/>
</dbReference>
<dbReference type="STRING" id="13249.T1I4G7"/>
<keyword evidence="2" id="KW-1185">Reference proteome</keyword>
<reference evidence="1" key="1">
    <citation type="submission" date="2015-05" db="UniProtKB">
        <authorList>
            <consortium name="EnsemblMetazoa"/>
        </authorList>
    </citation>
    <scope>IDENTIFICATION</scope>
</reference>
<proteinExistence type="predicted"/>
<dbReference type="Proteomes" id="UP000015103">
    <property type="component" value="Unassembled WGS sequence"/>
</dbReference>
<evidence type="ECO:0008006" key="3">
    <source>
        <dbReference type="Google" id="ProtNLM"/>
    </source>
</evidence>
<dbReference type="VEuPathDB" id="VectorBase:RPRC011186"/>
<dbReference type="EMBL" id="ACPB03017523">
    <property type="status" value="NOT_ANNOTATED_CDS"/>
    <property type="molecule type" value="Genomic_DNA"/>
</dbReference>
<dbReference type="EnsemblMetazoa" id="RPRC011186-RA">
    <property type="protein sequence ID" value="RPRC011186-PA"/>
    <property type="gene ID" value="RPRC011186"/>
</dbReference>
<protein>
    <recommendedName>
        <fullName evidence="3">Separase</fullName>
    </recommendedName>
</protein>
<evidence type="ECO:0000313" key="2">
    <source>
        <dbReference type="Proteomes" id="UP000015103"/>
    </source>
</evidence>
<name>T1I4G7_RHOPR</name>
<organism evidence="1 2">
    <name type="scientific">Rhodnius prolixus</name>
    <name type="common">Triatomid bug</name>
    <dbReference type="NCBI Taxonomy" id="13249"/>
    <lineage>
        <taxon>Eukaryota</taxon>
        <taxon>Metazoa</taxon>
        <taxon>Ecdysozoa</taxon>
        <taxon>Arthropoda</taxon>
        <taxon>Hexapoda</taxon>
        <taxon>Insecta</taxon>
        <taxon>Pterygota</taxon>
        <taxon>Neoptera</taxon>
        <taxon>Paraneoptera</taxon>
        <taxon>Hemiptera</taxon>
        <taxon>Heteroptera</taxon>
        <taxon>Panheteroptera</taxon>
        <taxon>Cimicomorpha</taxon>
        <taxon>Reduviidae</taxon>
        <taxon>Triatominae</taxon>
        <taxon>Rhodnius</taxon>
    </lineage>
</organism>
<dbReference type="InParanoid" id="T1I4G7"/>
<evidence type="ECO:0000313" key="1">
    <source>
        <dbReference type="EnsemblMetazoa" id="RPRC011186-PA"/>
    </source>
</evidence>
<sequence>MALNTIIKLILEDNVNCAYLKAEGTIQKLSVKDVDEILTALYKLVYKSRLRGKRCKSDTIDIYKLTSLCCSKISLTWKCKRLTFMQCLYHIKSYLLQQSEPILARTLCNYYFKLKDETDISKWDESEELVLSNTIYNFVTYIKDNSRQLIKDIAISSDSSLTSWISFILKLAKLNNFNKLSSCFGIISIVLPIISKSQLQRNYVDFGMDCIDLIISFFDNILVDTQDKILCAKNLIAFLHLLDNFIYNINEETIKANGPKFMKVITLAEELVNNEDGIVLRFLKNCFFICLNADHSDISVQFQNFYSILSKKIDSTEARMLTSSMLFKFRTIVFNNKTIEKSLLLSFCKELYSQTRKDSLTPRIVYEIINILYMAFYLVSSNPTDTELLKNSYNDVQYLFRHYTLLKNVAPGSNVAINKNMNCVVSSFINVLLSYKKAELYRCAAGLSKLLVKFLLTLDDDAMKSKNFKYTLSTLTTSLRERNLGIEALTALAAFTIKYPTFSDTVFKIWADLKAAITIGNFNKEITCYDIVTDYKEEIESEWIFFSMDKIDVGTLLLHEVLSYAKHRPLQKEPALAVYRNAAKSVEDDYLLAAILVATIECITTDGSCAYLSNFELSIQNVLERLKINEDEMILLDVKPMRDVPVLHGDQKDELDVCNITPAFSYLKAVHLEPIMMKMNLAFSYWTKATENIINNTKTVPCLSYIKSLGYLYRLFNYKAKERDTWLLLHKMGSKMSRPKYVVLAVAELLGIAEVLSINMIEDTKEILNNQENEIKTTSYTYQLFYVNLAKYYFHKGKIEETVAIIEKLDVGQIKHNFIVYTQLQILITMINSSHPHLPIDNLEATLLPMIKSFEYLQYVSKNEKWSTFNELTLQQWLLLNIGYLLGKIFADLKLVRYARSYAKNQFNMAQRLGLPLRVCELLASLGWSDMYCINTQECEIKLRGIEIILDMGTVSGADYALDTDRTEKCGSPILSNSFQCLPKFLSHNAECTCDQCMLIDYQIQALNYITLRIQLFMASQLKHQALLAIKIGVKIIDFINRKLQTPGYQGLITDLAEYKIRFYMSICGSYVLWNDIARAEEYNSLVLDELDSMLVPNIVLKCLALEQRNLLRWKRNPLVERKQPVVFVRRRAPTAPINDAKTPENTYKPPLPTIGKTPFKADATPITPCPVFRKKLILNDENVEEGDLVKSLKKVNIFDSMLPIIEIDDLSEEESKVSSEFCTPLVKKSSRVKKNLLTVPRTDENTVANNFKTPVAVRESLSSFATTDKTVKTYSRRKLNTDKKTIESTPLTTNLFSTPCLNGFKAKSSVKVYCDDKEDVSSTVRRKPRTATAKRTAKKTVDRKLNFDGEESKDSPVIIKKEKKKIGRVLFSDDSSDCEDFKMVIPVKSISNEKSEIVNGETSTKLNEKPLSQAQVIKLENNPLTDKKSEAEVIKIDSDVSIVETTPPRRTTRRKNCLTLTPRNLTDKMEKLTLTCPRETRKKKPGVLKFRE</sequence>